<dbReference type="Proteomes" id="UP000027178">
    <property type="component" value="Unassembled WGS sequence"/>
</dbReference>
<accession>A0A066YKY8</accession>
<evidence type="ECO:0000313" key="2">
    <source>
        <dbReference type="Proteomes" id="UP000027178"/>
    </source>
</evidence>
<organism evidence="1 2">
    <name type="scientific">Kitasatospora cheerisanensis KCTC 2395</name>
    <dbReference type="NCBI Taxonomy" id="1348663"/>
    <lineage>
        <taxon>Bacteria</taxon>
        <taxon>Bacillati</taxon>
        <taxon>Actinomycetota</taxon>
        <taxon>Actinomycetes</taxon>
        <taxon>Kitasatosporales</taxon>
        <taxon>Streptomycetaceae</taxon>
        <taxon>Kitasatospora</taxon>
    </lineage>
</organism>
<dbReference type="EMBL" id="JNBY01000169">
    <property type="protein sequence ID" value="KDN80594.1"/>
    <property type="molecule type" value="Genomic_DNA"/>
</dbReference>
<sequence>MDIGVHTIILDTVAYTELCRGHHGGQLLHHMPAAEYKQDGPVLRTAQLIAAEGWDVDRPLWADAAKCSPCHPGNDSH</sequence>
<dbReference type="AlphaFoldDB" id="A0A066YKY8"/>
<dbReference type="eggNOG" id="COG4278">
    <property type="taxonomic scope" value="Bacteria"/>
</dbReference>
<gene>
    <name evidence="1" type="ORF">KCH_76430</name>
</gene>
<reference evidence="1 2" key="1">
    <citation type="submission" date="2014-05" db="EMBL/GenBank/DDBJ databases">
        <title>Draft Genome Sequence of Kitasatospora cheerisanensis KCTC 2395.</title>
        <authorList>
            <person name="Nam D.H."/>
        </authorList>
    </citation>
    <scope>NUCLEOTIDE SEQUENCE [LARGE SCALE GENOMIC DNA]</scope>
    <source>
        <strain evidence="1 2">KCTC 2395</strain>
    </source>
</reference>
<name>A0A066YKY8_9ACTN</name>
<evidence type="ECO:0000313" key="1">
    <source>
        <dbReference type="EMBL" id="KDN80594.1"/>
    </source>
</evidence>
<dbReference type="RefSeq" id="WP_341865464.1">
    <property type="nucleotide sequence ID" value="NZ_KK853997.1"/>
</dbReference>
<keyword evidence="2" id="KW-1185">Reference proteome</keyword>
<comment type="caution">
    <text evidence="1">The sequence shown here is derived from an EMBL/GenBank/DDBJ whole genome shotgun (WGS) entry which is preliminary data.</text>
</comment>
<dbReference type="HOGENOM" id="CLU_2633385_0_0_11"/>
<dbReference type="PATRIC" id="fig|1348663.4.peg.7387"/>
<protein>
    <submittedName>
        <fullName evidence="1">Uncharacterized protein</fullName>
    </submittedName>
</protein>
<proteinExistence type="predicted"/>